<evidence type="ECO:0000256" key="1">
    <source>
        <dbReference type="SAM" id="SignalP"/>
    </source>
</evidence>
<proteinExistence type="predicted"/>
<dbReference type="RefSeq" id="WP_183203619.1">
    <property type="nucleotide sequence ID" value="NZ_BAAAER010000001.1"/>
</dbReference>
<gene>
    <name evidence="2" type="ORF">GGR12_001389</name>
</gene>
<dbReference type="Proteomes" id="UP000529946">
    <property type="component" value="Unassembled WGS sequence"/>
</dbReference>
<protein>
    <recommendedName>
        <fullName evidence="4">Porin domain-containing protein</fullName>
    </recommendedName>
</protein>
<keyword evidence="1" id="KW-0732">Signal</keyword>
<feature type="chain" id="PRO_5031154492" description="Porin domain-containing protein" evidence="1">
    <location>
        <begin position="22"/>
        <end position="260"/>
    </location>
</feature>
<name>A0A7W6NPU8_9CAUL</name>
<evidence type="ECO:0008006" key="4">
    <source>
        <dbReference type="Google" id="ProtNLM"/>
    </source>
</evidence>
<reference evidence="2 3" key="1">
    <citation type="submission" date="2020-08" db="EMBL/GenBank/DDBJ databases">
        <title>Genomic Encyclopedia of Type Strains, Phase IV (KMG-IV): sequencing the most valuable type-strain genomes for metagenomic binning, comparative biology and taxonomic classification.</title>
        <authorList>
            <person name="Goeker M."/>
        </authorList>
    </citation>
    <scope>NUCLEOTIDE SEQUENCE [LARGE SCALE GENOMIC DNA]</scope>
    <source>
        <strain evidence="2 3">DSM 23960</strain>
    </source>
</reference>
<keyword evidence="3" id="KW-1185">Reference proteome</keyword>
<comment type="caution">
    <text evidence="2">The sequence shown here is derived from an EMBL/GenBank/DDBJ whole genome shotgun (WGS) entry which is preliminary data.</text>
</comment>
<evidence type="ECO:0000313" key="2">
    <source>
        <dbReference type="EMBL" id="MBB4082550.1"/>
    </source>
</evidence>
<accession>A0A7W6NPU8</accession>
<organism evidence="2 3">
    <name type="scientific">Brevundimonas lenta</name>
    <dbReference type="NCBI Taxonomy" id="424796"/>
    <lineage>
        <taxon>Bacteria</taxon>
        <taxon>Pseudomonadati</taxon>
        <taxon>Pseudomonadota</taxon>
        <taxon>Alphaproteobacteria</taxon>
        <taxon>Caulobacterales</taxon>
        <taxon>Caulobacteraceae</taxon>
        <taxon>Brevundimonas</taxon>
    </lineage>
</organism>
<dbReference type="EMBL" id="JACIDM010000001">
    <property type="protein sequence ID" value="MBB4082550.1"/>
    <property type="molecule type" value="Genomic_DNA"/>
</dbReference>
<feature type="signal peptide" evidence="1">
    <location>
        <begin position="1"/>
        <end position="21"/>
    </location>
</feature>
<evidence type="ECO:0000313" key="3">
    <source>
        <dbReference type="Proteomes" id="UP000529946"/>
    </source>
</evidence>
<dbReference type="AlphaFoldDB" id="A0A7W6NPU8"/>
<sequence length="260" mass="26330">MKSLFLATAAVAALAAAPALAQDGATVGSAGIAYANSQADIGPFEAEGEGAVGDVSVATVVGDWTLTGATQVTYADSDADFGDNVDVSGSVHVTREFGNVRAGGFVSGTDVGDTLWTVGAQAQTYLGNATVGGVASYGTVKNVDVWTLGADVGYFVTPDLRIDANAGYNSIDFDGFDTEALTYGVGGEYKFAGSPVSVFGGWDRVSLDDADLDIDTFSLGVRISFGGDLKARDRSGADLGRKLGGVTGAVGFLTDFSVAP</sequence>
<dbReference type="SUPFAM" id="SSF56935">
    <property type="entry name" value="Porins"/>
    <property type="match status" value="1"/>
</dbReference>